<comment type="caution">
    <text evidence="3">The sequence shown here is derived from an EMBL/GenBank/DDBJ whole genome shotgun (WGS) entry which is preliminary data.</text>
</comment>
<dbReference type="GO" id="GO:0000155">
    <property type="term" value="F:phosphorelay sensor kinase activity"/>
    <property type="evidence" value="ECO:0007669"/>
    <property type="project" value="InterPro"/>
</dbReference>
<dbReference type="SMART" id="SM00388">
    <property type="entry name" value="HisKA"/>
    <property type="match status" value="1"/>
</dbReference>
<dbReference type="Gene3D" id="1.10.287.130">
    <property type="match status" value="1"/>
</dbReference>
<dbReference type="Gene3D" id="3.30.565.10">
    <property type="entry name" value="Histidine kinase-like ATPase, C-terminal domain"/>
    <property type="match status" value="1"/>
</dbReference>
<dbReference type="AlphaFoldDB" id="X0U6G7"/>
<sequence length="264" mass="30603">ATKLADNIIKDEYKRLKDLDKVKKQMTAETTEELKSPLHIMSNAAELLLNLYKDKLDTKATELLEMIQRGGERSMDLVGKMIDISRIESQEFKLEKQTESLIEIIRDSVDEVMTIPKQKQDFFINFDVLEDLYAEVDKKRIRQVIKDLLLTVMENTPKKSKIRISLQKNGKYAKISIKNIFEETFSGEDMREAEQIQDSQESLFGFHYSKVIVEMHGGQVTTQSMGKDRGSAFIITLPIKKWSDLLIHLYIIYKSGLLIYDHSF</sequence>
<feature type="non-terminal residue" evidence="3">
    <location>
        <position position="1"/>
    </location>
</feature>
<dbReference type="InterPro" id="IPR036890">
    <property type="entry name" value="HATPase_C_sf"/>
</dbReference>
<dbReference type="PANTHER" id="PTHR43547">
    <property type="entry name" value="TWO-COMPONENT HISTIDINE KINASE"/>
    <property type="match status" value="1"/>
</dbReference>
<reference evidence="3" key="1">
    <citation type="journal article" date="2014" name="Front. Microbiol.">
        <title>High frequency of phylogenetically diverse reductive dehalogenase-homologous genes in deep subseafloor sedimentary metagenomes.</title>
        <authorList>
            <person name="Kawai M."/>
            <person name="Futagami T."/>
            <person name="Toyoda A."/>
            <person name="Takaki Y."/>
            <person name="Nishi S."/>
            <person name="Hori S."/>
            <person name="Arai W."/>
            <person name="Tsubouchi T."/>
            <person name="Morono Y."/>
            <person name="Uchiyama I."/>
            <person name="Ito T."/>
            <person name="Fujiyama A."/>
            <person name="Inagaki F."/>
            <person name="Takami H."/>
        </authorList>
    </citation>
    <scope>NUCLEOTIDE SEQUENCE</scope>
    <source>
        <strain evidence="3">Expedition CK06-06</strain>
    </source>
</reference>
<dbReference type="SUPFAM" id="SSF47384">
    <property type="entry name" value="Homodimeric domain of signal transducing histidine kinase"/>
    <property type="match status" value="1"/>
</dbReference>
<dbReference type="PANTHER" id="PTHR43547:SF2">
    <property type="entry name" value="HYBRID SIGNAL TRANSDUCTION HISTIDINE KINASE C"/>
    <property type="match status" value="1"/>
</dbReference>
<feature type="domain" description="Histidine kinase" evidence="2">
    <location>
        <begin position="29"/>
        <end position="241"/>
    </location>
</feature>
<evidence type="ECO:0000313" key="3">
    <source>
        <dbReference type="EMBL" id="GAG01160.1"/>
    </source>
</evidence>
<dbReference type="Pfam" id="PF02518">
    <property type="entry name" value="HATPase_c"/>
    <property type="match status" value="1"/>
</dbReference>
<dbReference type="PROSITE" id="PS50109">
    <property type="entry name" value="HIS_KIN"/>
    <property type="match status" value="1"/>
</dbReference>
<feature type="non-terminal residue" evidence="3">
    <location>
        <position position="264"/>
    </location>
</feature>
<evidence type="ECO:0000259" key="2">
    <source>
        <dbReference type="PROSITE" id="PS50109"/>
    </source>
</evidence>
<gene>
    <name evidence="3" type="ORF">S01H1_45562</name>
</gene>
<proteinExistence type="predicted"/>
<dbReference type="EMBL" id="BARS01029122">
    <property type="protein sequence ID" value="GAG01160.1"/>
    <property type="molecule type" value="Genomic_DNA"/>
</dbReference>
<name>X0U6G7_9ZZZZ</name>
<dbReference type="InterPro" id="IPR005467">
    <property type="entry name" value="His_kinase_dom"/>
</dbReference>
<keyword evidence="1" id="KW-0597">Phosphoprotein</keyword>
<organism evidence="3">
    <name type="scientific">marine sediment metagenome</name>
    <dbReference type="NCBI Taxonomy" id="412755"/>
    <lineage>
        <taxon>unclassified sequences</taxon>
        <taxon>metagenomes</taxon>
        <taxon>ecological metagenomes</taxon>
    </lineage>
</organism>
<dbReference type="Pfam" id="PF00512">
    <property type="entry name" value="HisKA"/>
    <property type="match status" value="1"/>
</dbReference>
<dbReference type="InterPro" id="IPR036097">
    <property type="entry name" value="HisK_dim/P_sf"/>
</dbReference>
<evidence type="ECO:0000256" key="1">
    <source>
        <dbReference type="ARBA" id="ARBA00022553"/>
    </source>
</evidence>
<dbReference type="InterPro" id="IPR003661">
    <property type="entry name" value="HisK_dim/P_dom"/>
</dbReference>
<dbReference type="SUPFAM" id="SSF55874">
    <property type="entry name" value="ATPase domain of HSP90 chaperone/DNA topoisomerase II/histidine kinase"/>
    <property type="match status" value="1"/>
</dbReference>
<accession>X0U6G7</accession>
<dbReference type="InterPro" id="IPR003594">
    <property type="entry name" value="HATPase_dom"/>
</dbReference>
<protein>
    <recommendedName>
        <fullName evidence="2">Histidine kinase domain-containing protein</fullName>
    </recommendedName>
</protein>
<dbReference type="CDD" id="cd00082">
    <property type="entry name" value="HisKA"/>
    <property type="match status" value="1"/>
</dbReference>